<dbReference type="Proteomes" id="UP000550729">
    <property type="component" value="Unassembled WGS sequence"/>
</dbReference>
<dbReference type="PANTHER" id="PTHR43289:SF6">
    <property type="entry name" value="SERINE_THREONINE-PROTEIN KINASE NEKL-3"/>
    <property type="match status" value="1"/>
</dbReference>
<dbReference type="InterPro" id="IPR011990">
    <property type="entry name" value="TPR-like_helical_dom_sf"/>
</dbReference>
<dbReference type="Pfam" id="PF25873">
    <property type="entry name" value="WHD_MalT"/>
    <property type="match status" value="1"/>
</dbReference>
<dbReference type="Gene3D" id="1.25.40.10">
    <property type="entry name" value="Tetratricopeptide repeat domain"/>
    <property type="match status" value="1"/>
</dbReference>
<dbReference type="SMART" id="SM00220">
    <property type="entry name" value="S_TKc"/>
    <property type="match status" value="1"/>
</dbReference>
<keyword evidence="6 7" id="KW-0067">ATP-binding</keyword>
<dbReference type="CDD" id="cd14014">
    <property type="entry name" value="STKc_PknB_like"/>
    <property type="match status" value="1"/>
</dbReference>
<dbReference type="Gene3D" id="1.10.510.10">
    <property type="entry name" value="Transferase(Phosphotransferase) domain 1"/>
    <property type="match status" value="1"/>
</dbReference>
<dbReference type="Pfam" id="PF24883">
    <property type="entry name" value="NPHP3_N"/>
    <property type="match status" value="1"/>
</dbReference>
<dbReference type="Pfam" id="PF17874">
    <property type="entry name" value="TPR_MalT"/>
    <property type="match status" value="1"/>
</dbReference>
<evidence type="ECO:0000256" key="2">
    <source>
        <dbReference type="ARBA" id="ARBA00022679"/>
    </source>
</evidence>
<feature type="compositionally biased region" description="Low complexity" evidence="9">
    <location>
        <begin position="302"/>
        <end position="320"/>
    </location>
</feature>
<organism evidence="11 12">
    <name type="scientific">Gordonia asplenii</name>
    <dbReference type="NCBI Taxonomy" id="2725283"/>
    <lineage>
        <taxon>Bacteria</taxon>
        <taxon>Bacillati</taxon>
        <taxon>Actinomycetota</taxon>
        <taxon>Actinomycetes</taxon>
        <taxon>Mycobacteriales</taxon>
        <taxon>Gordoniaceae</taxon>
        <taxon>Gordonia</taxon>
    </lineage>
</organism>
<dbReference type="SUPFAM" id="SSF52540">
    <property type="entry name" value="P-loop containing nucleoside triphosphate hydrolases"/>
    <property type="match status" value="1"/>
</dbReference>
<keyword evidence="5 7" id="KW-0418">Kinase</keyword>
<protein>
    <recommendedName>
        <fullName evidence="7">Serine/threonine-protein kinase PknK</fullName>
        <ecNumber evidence="7">2.7.11.1</ecNumber>
    </recommendedName>
    <alternativeName>
        <fullName evidence="7">Protein kinase K</fullName>
    </alternativeName>
</protein>
<dbReference type="RefSeq" id="WP_170194135.1">
    <property type="nucleotide sequence ID" value="NZ_JABBNB010000009.1"/>
</dbReference>
<keyword evidence="4 7" id="KW-0547">Nucleotide-binding</keyword>
<keyword evidence="1 7" id="KW-0723">Serine/threonine-protein kinase</keyword>
<evidence type="ECO:0000256" key="7">
    <source>
        <dbReference type="PIRNR" id="PIRNR000574"/>
    </source>
</evidence>
<dbReference type="PROSITE" id="PS50011">
    <property type="entry name" value="PROTEIN_KINASE_DOM"/>
    <property type="match status" value="1"/>
</dbReference>
<evidence type="ECO:0000256" key="9">
    <source>
        <dbReference type="SAM" id="MobiDB-lite"/>
    </source>
</evidence>
<dbReference type="EC" id="2.7.11.1" evidence="7"/>
<evidence type="ECO:0000256" key="1">
    <source>
        <dbReference type="ARBA" id="ARBA00022527"/>
    </source>
</evidence>
<evidence type="ECO:0000256" key="3">
    <source>
        <dbReference type="ARBA" id="ARBA00022737"/>
    </source>
</evidence>
<gene>
    <name evidence="11" type="ORF">HH308_10390</name>
</gene>
<dbReference type="InterPro" id="IPR016236">
    <property type="entry name" value="Ser/Thr_kinase_PknK_prd"/>
</dbReference>
<dbReference type="InterPro" id="IPR059106">
    <property type="entry name" value="WHD_MalT"/>
</dbReference>
<dbReference type="InterPro" id="IPR041617">
    <property type="entry name" value="TPR_MalT"/>
</dbReference>
<evidence type="ECO:0000256" key="4">
    <source>
        <dbReference type="ARBA" id="ARBA00022741"/>
    </source>
</evidence>
<dbReference type="EMBL" id="JABBNB010000009">
    <property type="protein sequence ID" value="NMO01620.1"/>
    <property type="molecule type" value="Genomic_DNA"/>
</dbReference>
<reference evidence="11 12" key="1">
    <citation type="submission" date="2020-04" db="EMBL/GenBank/DDBJ databases">
        <title>Gordonia sp. nov. TBRC 11910.</title>
        <authorList>
            <person name="Suriyachadkun C."/>
        </authorList>
    </citation>
    <scope>NUCLEOTIDE SEQUENCE [LARGE SCALE GENOMIC DNA]</scope>
    <source>
        <strain evidence="11 12">TBRC 11910</strain>
    </source>
</reference>
<dbReference type="PANTHER" id="PTHR43289">
    <property type="entry name" value="MITOGEN-ACTIVATED PROTEIN KINASE KINASE KINASE 20-RELATED"/>
    <property type="match status" value="1"/>
</dbReference>
<evidence type="ECO:0000256" key="6">
    <source>
        <dbReference type="ARBA" id="ARBA00022840"/>
    </source>
</evidence>
<keyword evidence="2 7" id="KW-0808">Transferase</keyword>
<feature type="region of interest" description="Disordered" evidence="9">
    <location>
        <begin position="302"/>
        <end position="352"/>
    </location>
</feature>
<dbReference type="Pfam" id="PF00069">
    <property type="entry name" value="Pkinase"/>
    <property type="match status" value="1"/>
</dbReference>
<dbReference type="SUPFAM" id="SSF56112">
    <property type="entry name" value="Protein kinase-like (PK-like)"/>
    <property type="match status" value="1"/>
</dbReference>
<dbReference type="PROSITE" id="PS00107">
    <property type="entry name" value="PROTEIN_KINASE_ATP"/>
    <property type="match status" value="1"/>
</dbReference>
<dbReference type="PIRSF" id="PIRSF000574">
    <property type="entry name" value="Ser/Thr_PK_PknK_prd"/>
    <property type="match status" value="1"/>
</dbReference>
<dbReference type="GO" id="GO:0005524">
    <property type="term" value="F:ATP binding"/>
    <property type="evidence" value="ECO:0007669"/>
    <property type="project" value="UniProtKB-UniRule"/>
</dbReference>
<evidence type="ECO:0000259" key="10">
    <source>
        <dbReference type="PROSITE" id="PS50011"/>
    </source>
</evidence>
<dbReference type="InterPro" id="IPR017441">
    <property type="entry name" value="Protein_kinase_ATP_BS"/>
</dbReference>
<dbReference type="SUPFAM" id="SSF48452">
    <property type="entry name" value="TPR-like"/>
    <property type="match status" value="1"/>
</dbReference>
<dbReference type="AlphaFoldDB" id="A0A848KT35"/>
<evidence type="ECO:0000313" key="11">
    <source>
        <dbReference type="EMBL" id="NMO01620.1"/>
    </source>
</evidence>
<comment type="catalytic activity">
    <reaction evidence="7">
        <text>L-threonyl-[protein] + ATP = O-phospho-L-threonyl-[protein] + ADP + H(+)</text>
        <dbReference type="Rhea" id="RHEA:46608"/>
        <dbReference type="Rhea" id="RHEA-COMP:11060"/>
        <dbReference type="Rhea" id="RHEA-COMP:11605"/>
        <dbReference type="ChEBI" id="CHEBI:15378"/>
        <dbReference type="ChEBI" id="CHEBI:30013"/>
        <dbReference type="ChEBI" id="CHEBI:30616"/>
        <dbReference type="ChEBI" id="CHEBI:61977"/>
        <dbReference type="ChEBI" id="CHEBI:456216"/>
        <dbReference type="EC" id="2.7.11.1"/>
    </reaction>
</comment>
<accession>A0A848KT35</accession>
<dbReference type="InterPro" id="IPR027417">
    <property type="entry name" value="P-loop_NTPase"/>
</dbReference>
<evidence type="ECO:0000313" key="12">
    <source>
        <dbReference type="Proteomes" id="UP000550729"/>
    </source>
</evidence>
<comment type="catalytic activity">
    <reaction evidence="7">
        <text>L-seryl-[protein] + ATP = O-phospho-L-seryl-[protein] + ADP + H(+)</text>
        <dbReference type="Rhea" id="RHEA:17989"/>
        <dbReference type="Rhea" id="RHEA-COMP:9863"/>
        <dbReference type="Rhea" id="RHEA-COMP:11604"/>
        <dbReference type="ChEBI" id="CHEBI:15378"/>
        <dbReference type="ChEBI" id="CHEBI:29999"/>
        <dbReference type="ChEBI" id="CHEBI:30616"/>
        <dbReference type="ChEBI" id="CHEBI:83421"/>
        <dbReference type="ChEBI" id="CHEBI:456216"/>
        <dbReference type="EC" id="2.7.11.1"/>
    </reaction>
</comment>
<feature type="domain" description="Protein kinase" evidence="10">
    <location>
        <begin position="26"/>
        <end position="287"/>
    </location>
</feature>
<comment type="similarity">
    <text evidence="7">Belongs to the protein kinase superfamily.</text>
</comment>
<comment type="caution">
    <text evidence="11">The sequence shown here is derived from an EMBL/GenBank/DDBJ whole genome shotgun (WGS) entry which is preliminary data.</text>
</comment>
<dbReference type="InterPro" id="IPR000719">
    <property type="entry name" value="Prot_kinase_dom"/>
</dbReference>
<dbReference type="InterPro" id="IPR011009">
    <property type="entry name" value="Kinase-like_dom_sf"/>
</dbReference>
<keyword evidence="3" id="KW-0677">Repeat</keyword>
<dbReference type="Gene3D" id="3.40.50.300">
    <property type="entry name" value="P-loop containing nucleotide triphosphate hydrolases"/>
    <property type="match status" value="1"/>
</dbReference>
<dbReference type="GO" id="GO:0106310">
    <property type="term" value="F:protein serine kinase activity"/>
    <property type="evidence" value="ECO:0007669"/>
    <property type="project" value="UniProtKB-UniRule"/>
</dbReference>
<dbReference type="Gene3D" id="3.30.200.20">
    <property type="entry name" value="Phosphorylase Kinase, domain 1"/>
    <property type="match status" value="1"/>
</dbReference>
<evidence type="ECO:0000256" key="5">
    <source>
        <dbReference type="ARBA" id="ARBA00022777"/>
    </source>
</evidence>
<proteinExistence type="inferred from homology"/>
<name>A0A848KT35_9ACTN</name>
<dbReference type="InterPro" id="IPR056884">
    <property type="entry name" value="NPHP3-like_N"/>
</dbReference>
<sequence length="1131" mass="122640">MAEDDLNATQQAAAVDVVAELADAGFAAAEAIGHGGFGVVYRCEQPSLDRTVAVKVMTDHLEDTSVERFLREQRAMGRLSGHPNIVNILEVGTTPSGMPFIVMPYHRNDSLDAAIRTQGPLDAAEVLRIGVKIAGAIEAAHRSGTLHRDLKPANILLSEYGEPELCDFGIARVTGGFETGSDIVTGSPAFLAPELMTGAEPSVASDVYGLGATLFCALTGHAAFERRSGEKVIAHFVRVAGQALPNLRDKGIAPEVSAAIEAAMAREPEERPASAYAFGELLQHAQRALGLPVDEMAVPNTAESTIGGTSSGATGRGSASKSLATQPSMLTQPATSSGPITAPPVPATKFHPPVRPRVQVRRDRLMNLLRAGERRRLVVIHAPAGYGKTTVAAQWAEALMDDGVTVAWLTVDDDDNNQVWFLAHIIQSLTRSDPRLTDGLADLLEEHGENAQKYVLTSLINTIHTRKQQVAVVIDDWHRVTDPGAQSAFDFLLEHGCHHLQIIITSRWGVGLPLSKMRVRDELVEIDISGLCFDATETHDFLVDAAGLDLATTDIHDLCTATDGWVAALQLASVSLRGSGSPSDLIGHISGRHQAIGDFLAENVLSSLDEQMLKFLLATSVTEQVCASLATALSGRSRGQALLEEIEARDLFLRRVDPGGEWFAYYPLFAEFLRRRLERDYEELLIPLHRKASAWFAEHDMLSQAVQHALAAGDAETAADLIERRGQDLIEQSAMHVLHGLIDKLPADVVDTRPRLLLLVAWCYGLIGRADAALAVLDRVAAVADLADDIRCSADVIRAVVDALADRTDRIDELIDEIMSRPEGFSPFYASAAGNLAAISALARFDFEESHRWLEWAEPFHERNTGSYASMYGHAMDGLAWFEQLDLDAAEEQFRAALTAASTTGQAHAQSGRLASAMLAQILYERGKLGEASQLLDESFRLTPEEGAVDTIIARYVIGARLATLRGDTEEAASCLDDAVAIGERSGARRLVAAVECEQVIQGVPTRRRVRPRITFAERRKPESGFAEVARQYEHETAIRLLLNDSESFDTACQWAADWVDYLSDTGRERALLRAQRLLAVCLLTAGRVDEGRAVAAAVVVRCAEVGMMRFAVDGGKVLRESLNTFSHAQH</sequence>
<feature type="compositionally biased region" description="Polar residues" evidence="9">
    <location>
        <begin position="321"/>
        <end position="339"/>
    </location>
</feature>
<feature type="binding site" evidence="8">
    <location>
        <position position="55"/>
    </location>
    <ligand>
        <name>ATP</name>
        <dbReference type="ChEBI" id="CHEBI:30616"/>
    </ligand>
</feature>
<dbReference type="GO" id="GO:0046872">
    <property type="term" value="F:metal ion binding"/>
    <property type="evidence" value="ECO:0007669"/>
    <property type="project" value="UniProtKB-UniRule"/>
</dbReference>
<dbReference type="GO" id="GO:0004674">
    <property type="term" value="F:protein serine/threonine kinase activity"/>
    <property type="evidence" value="ECO:0007669"/>
    <property type="project" value="UniProtKB-UniRule"/>
</dbReference>
<keyword evidence="12" id="KW-1185">Reference proteome</keyword>
<evidence type="ECO:0000256" key="8">
    <source>
        <dbReference type="PROSITE-ProRule" id="PRU10141"/>
    </source>
</evidence>